<keyword evidence="3" id="KW-1185">Reference proteome</keyword>
<proteinExistence type="predicted"/>
<dbReference type="Pfam" id="PF11325">
    <property type="entry name" value="DUF3127"/>
    <property type="match status" value="1"/>
</dbReference>
<organism evidence="2 3">
    <name type="scientific">Emticicia oligotrophica (strain DSM 17448 / CIP 109782 / MTCC 6937 / GPTSA100-15)</name>
    <dbReference type="NCBI Taxonomy" id="929562"/>
    <lineage>
        <taxon>Bacteria</taxon>
        <taxon>Pseudomonadati</taxon>
        <taxon>Bacteroidota</taxon>
        <taxon>Cytophagia</taxon>
        <taxon>Cytophagales</taxon>
        <taxon>Leadbetterellaceae</taxon>
        <taxon>Emticicia</taxon>
    </lineage>
</organism>
<dbReference type="RefSeq" id="WP_015029827.1">
    <property type="nucleotide sequence ID" value="NC_018748.1"/>
</dbReference>
<protein>
    <recommendedName>
        <fullName evidence="4">Single-stranded DNA-binding protein</fullName>
    </recommendedName>
</protein>
<evidence type="ECO:0000313" key="2">
    <source>
        <dbReference type="EMBL" id="AFK04133.1"/>
    </source>
</evidence>
<evidence type="ECO:0000256" key="1">
    <source>
        <dbReference type="SAM" id="MobiDB-lite"/>
    </source>
</evidence>
<evidence type="ECO:0000313" key="3">
    <source>
        <dbReference type="Proteomes" id="UP000002875"/>
    </source>
</evidence>
<feature type="region of interest" description="Disordered" evidence="1">
    <location>
        <begin position="94"/>
        <end position="116"/>
    </location>
</feature>
<sequence>MVTLTGKITDLFPERSIDYKSGEKSSKMEFLLSMEGKFPTNVVVEVWNDKIKNPNLAVGNEVEIGCYLGARKFEGTGRWFNNLKLHDLRLLKKATAEPVKEQPTNTTPTEGDEPPF</sequence>
<gene>
    <name evidence="2" type="ordered locus">Emtol_3000</name>
</gene>
<accession>A0ABN4AP46</accession>
<dbReference type="InterPro" id="IPR021474">
    <property type="entry name" value="DUF3127"/>
</dbReference>
<dbReference type="Proteomes" id="UP000002875">
    <property type="component" value="Chromosome"/>
</dbReference>
<dbReference type="EMBL" id="CP002961">
    <property type="protein sequence ID" value="AFK04133.1"/>
    <property type="molecule type" value="Genomic_DNA"/>
</dbReference>
<evidence type="ECO:0008006" key="4">
    <source>
        <dbReference type="Google" id="ProtNLM"/>
    </source>
</evidence>
<reference evidence="2 3" key="1">
    <citation type="submission" date="2011-07" db="EMBL/GenBank/DDBJ databases">
        <title>The complete genome of chromosome of Emticicia oligotrophica DSM 17448.</title>
        <authorList>
            <consortium name="US DOE Joint Genome Institute (JGI-PGF)"/>
            <person name="Lucas S."/>
            <person name="Han J."/>
            <person name="Lapidus A."/>
            <person name="Bruce D."/>
            <person name="Goodwin L."/>
            <person name="Pitluck S."/>
            <person name="Peters L."/>
            <person name="Kyrpides N."/>
            <person name="Mavromatis K."/>
            <person name="Ivanova N."/>
            <person name="Ovchinnikova G."/>
            <person name="Teshima H."/>
            <person name="Detter J.C."/>
            <person name="Tapia R."/>
            <person name="Han C."/>
            <person name="Land M."/>
            <person name="Hauser L."/>
            <person name="Markowitz V."/>
            <person name="Cheng J.-F."/>
            <person name="Hugenholtz P."/>
            <person name="Woyke T."/>
            <person name="Wu D."/>
            <person name="Tindall B."/>
            <person name="Pomrenke H."/>
            <person name="Brambilla E."/>
            <person name="Klenk H.-P."/>
            <person name="Eisen J.A."/>
        </authorList>
    </citation>
    <scope>NUCLEOTIDE SEQUENCE [LARGE SCALE GENOMIC DNA]</scope>
    <source>
        <strain evidence="2 3">DSM 17448</strain>
    </source>
</reference>
<name>A0ABN4AP46_EMTOG</name>